<proteinExistence type="inferred from homology"/>
<dbReference type="Gene3D" id="3.40.50.1240">
    <property type="entry name" value="Phosphoglycerate mutase-like"/>
    <property type="match status" value="1"/>
</dbReference>
<sequence>VRHAEAEHNGFHSPRHVFDPVLKPAGWKQVEQLRKHIVATGLMREVKLVVVSPLTRTLQTAVGLFGVRHGSERISSPSPLVALDLCRELMIPSGATKRRPISESKFQFPEVDFSQIEDDEDVLWKPNRESRESFDARRTSFLQWLTFREEKNIAVVSHGAFLKNLVNSRDDDGSSFCGDQKTSNFSNCELFSIALHLKPSSSLC</sequence>
<dbReference type="HOGENOM" id="CLU_039184_4_1_1"/>
<comment type="similarity">
    <text evidence="1">Belongs to the phosphoglycerate mutase family.</text>
</comment>
<dbReference type="SMART" id="SM00855">
    <property type="entry name" value="PGAM"/>
    <property type="match status" value="1"/>
</dbReference>
<dbReference type="Gramene" id="EFJ13041">
    <property type="protein sequence ID" value="EFJ13041"/>
    <property type="gene ID" value="SELMODRAFT_123181"/>
</dbReference>
<dbReference type="AlphaFoldDB" id="D8SRF8"/>
<dbReference type="InParanoid" id="D8SRF8"/>
<dbReference type="eggNOG" id="KOG4754">
    <property type="taxonomic scope" value="Eukaryota"/>
</dbReference>
<evidence type="ECO:0008006" key="4">
    <source>
        <dbReference type="Google" id="ProtNLM"/>
    </source>
</evidence>
<dbReference type="SUPFAM" id="SSF53254">
    <property type="entry name" value="Phosphoglycerate mutase-like"/>
    <property type="match status" value="1"/>
</dbReference>
<evidence type="ECO:0000313" key="3">
    <source>
        <dbReference type="Proteomes" id="UP000001514"/>
    </source>
</evidence>
<evidence type="ECO:0000256" key="1">
    <source>
        <dbReference type="ARBA" id="ARBA00038362"/>
    </source>
</evidence>
<dbReference type="PANTHER" id="PTHR48100">
    <property type="entry name" value="BROAD-SPECIFICITY PHOSPHATASE YOR283W-RELATED"/>
    <property type="match status" value="1"/>
</dbReference>
<gene>
    <name evidence="2" type="ORF">SELMODRAFT_123181</name>
</gene>
<keyword evidence="3" id="KW-1185">Reference proteome</keyword>
<organism evidence="3">
    <name type="scientific">Selaginella moellendorffii</name>
    <name type="common">Spikemoss</name>
    <dbReference type="NCBI Taxonomy" id="88036"/>
    <lineage>
        <taxon>Eukaryota</taxon>
        <taxon>Viridiplantae</taxon>
        <taxon>Streptophyta</taxon>
        <taxon>Embryophyta</taxon>
        <taxon>Tracheophyta</taxon>
        <taxon>Lycopodiopsida</taxon>
        <taxon>Selaginellales</taxon>
        <taxon>Selaginellaceae</taxon>
        <taxon>Selaginella</taxon>
    </lineage>
</organism>
<dbReference type="EMBL" id="GL377635">
    <property type="protein sequence ID" value="EFJ13041.1"/>
    <property type="molecule type" value="Genomic_DNA"/>
</dbReference>
<dbReference type="PANTHER" id="PTHR48100:SF1">
    <property type="entry name" value="HISTIDINE PHOSPHATASE FAMILY PROTEIN-RELATED"/>
    <property type="match status" value="1"/>
</dbReference>
<reference evidence="2 3" key="1">
    <citation type="journal article" date="2011" name="Science">
        <title>The Selaginella genome identifies genetic changes associated with the evolution of vascular plants.</title>
        <authorList>
            <person name="Banks J.A."/>
            <person name="Nishiyama T."/>
            <person name="Hasebe M."/>
            <person name="Bowman J.L."/>
            <person name="Gribskov M."/>
            <person name="dePamphilis C."/>
            <person name="Albert V.A."/>
            <person name="Aono N."/>
            <person name="Aoyama T."/>
            <person name="Ambrose B.A."/>
            <person name="Ashton N.W."/>
            <person name="Axtell M.J."/>
            <person name="Barker E."/>
            <person name="Barker M.S."/>
            <person name="Bennetzen J.L."/>
            <person name="Bonawitz N.D."/>
            <person name="Chapple C."/>
            <person name="Cheng C."/>
            <person name="Correa L.G."/>
            <person name="Dacre M."/>
            <person name="DeBarry J."/>
            <person name="Dreyer I."/>
            <person name="Elias M."/>
            <person name="Engstrom E.M."/>
            <person name="Estelle M."/>
            <person name="Feng L."/>
            <person name="Finet C."/>
            <person name="Floyd S.K."/>
            <person name="Frommer W.B."/>
            <person name="Fujita T."/>
            <person name="Gramzow L."/>
            <person name="Gutensohn M."/>
            <person name="Harholt J."/>
            <person name="Hattori M."/>
            <person name="Heyl A."/>
            <person name="Hirai T."/>
            <person name="Hiwatashi Y."/>
            <person name="Ishikawa M."/>
            <person name="Iwata M."/>
            <person name="Karol K.G."/>
            <person name="Koehler B."/>
            <person name="Kolukisaoglu U."/>
            <person name="Kubo M."/>
            <person name="Kurata T."/>
            <person name="Lalonde S."/>
            <person name="Li K."/>
            <person name="Li Y."/>
            <person name="Litt A."/>
            <person name="Lyons E."/>
            <person name="Manning G."/>
            <person name="Maruyama T."/>
            <person name="Michael T.P."/>
            <person name="Mikami K."/>
            <person name="Miyazaki S."/>
            <person name="Morinaga S."/>
            <person name="Murata T."/>
            <person name="Mueller-Roeber B."/>
            <person name="Nelson D.R."/>
            <person name="Obara M."/>
            <person name="Oguri Y."/>
            <person name="Olmstead R.G."/>
            <person name="Onodera N."/>
            <person name="Petersen B.L."/>
            <person name="Pils B."/>
            <person name="Prigge M."/>
            <person name="Rensing S.A."/>
            <person name="Riano-Pachon D.M."/>
            <person name="Roberts A.W."/>
            <person name="Sato Y."/>
            <person name="Scheller H.V."/>
            <person name="Schulz B."/>
            <person name="Schulz C."/>
            <person name="Shakirov E.V."/>
            <person name="Shibagaki N."/>
            <person name="Shinohara N."/>
            <person name="Shippen D.E."/>
            <person name="Soerensen I."/>
            <person name="Sotooka R."/>
            <person name="Sugimoto N."/>
            <person name="Sugita M."/>
            <person name="Sumikawa N."/>
            <person name="Tanurdzic M."/>
            <person name="Theissen G."/>
            <person name="Ulvskov P."/>
            <person name="Wakazuki S."/>
            <person name="Weng J.K."/>
            <person name="Willats W.W."/>
            <person name="Wipf D."/>
            <person name="Wolf P.G."/>
            <person name="Yang L."/>
            <person name="Zimmer A.D."/>
            <person name="Zhu Q."/>
            <person name="Mitros T."/>
            <person name="Hellsten U."/>
            <person name="Loque D."/>
            <person name="Otillar R."/>
            <person name="Salamov A."/>
            <person name="Schmutz J."/>
            <person name="Shapiro H."/>
            <person name="Lindquist E."/>
            <person name="Lucas S."/>
            <person name="Rokhsar D."/>
            <person name="Grigoriev I.V."/>
        </authorList>
    </citation>
    <scope>NUCLEOTIDE SEQUENCE [LARGE SCALE GENOMIC DNA]</scope>
</reference>
<dbReference type="Proteomes" id="UP000001514">
    <property type="component" value="Unassembled WGS sequence"/>
</dbReference>
<dbReference type="GO" id="GO:0005737">
    <property type="term" value="C:cytoplasm"/>
    <property type="evidence" value="ECO:0000318"/>
    <property type="project" value="GO_Central"/>
</dbReference>
<protein>
    <recommendedName>
        <fullName evidence="4">Phosphoglycerate mutase-like protein</fullName>
    </recommendedName>
</protein>
<dbReference type="KEGG" id="smo:SELMODRAFT_123181"/>
<feature type="non-terminal residue" evidence="2">
    <location>
        <position position="1"/>
    </location>
</feature>
<name>D8SRF8_SELML</name>
<dbReference type="Pfam" id="PF00300">
    <property type="entry name" value="His_Phos_1"/>
    <property type="match status" value="1"/>
</dbReference>
<dbReference type="GO" id="GO:0016791">
    <property type="term" value="F:phosphatase activity"/>
    <property type="evidence" value="ECO:0000318"/>
    <property type="project" value="GO_Central"/>
</dbReference>
<dbReference type="CDD" id="cd07067">
    <property type="entry name" value="HP_PGM_like"/>
    <property type="match status" value="1"/>
</dbReference>
<dbReference type="InterPro" id="IPR029033">
    <property type="entry name" value="His_PPase_superfam"/>
</dbReference>
<evidence type="ECO:0000313" key="2">
    <source>
        <dbReference type="EMBL" id="EFJ13041.1"/>
    </source>
</evidence>
<dbReference type="InterPro" id="IPR050275">
    <property type="entry name" value="PGM_Phosphatase"/>
</dbReference>
<dbReference type="InterPro" id="IPR013078">
    <property type="entry name" value="His_Pase_superF_clade-1"/>
</dbReference>
<accession>D8SRF8</accession>